<gene>
    <name evidence="1" type="ORF">MARPO_0051s0076</name>
</gene>
<proteinExistence type="predicted"/>
<dbReference type="EMBL" id="KZ772723">
    <property type="protein sequence ID" value="PTQ38475.1"/>
    <property type="molecule type" value="Genomic_DNA"/>
</dbReference>
<evidence type="ECO:0000313" key="1">
    <source>
        <dbReference type="EMBL" id="PTQ38475.1"/>
    </source>
</evidence>
<evidence type="ECO:0000313" key="2">
    <source>
        <dbReference type="Proteomes" id="UP000244005"/>
    </source>
</evidence>
<protein>
    <submittedName>
        <fullName evidence="1">Uncharacterized protein</fullName>
    </submittedName>
</protein>
<sequence>MHVFFRKKWSTHSSKVISTTGHSSYNNDTYELALDFLVSQSSSRRSFCGRTGFLGIERFMHLGASTSKCCRWNFS</sequence>
<accession>A0A2R6WXB3</accession>
<organism evidence="1 2">
    <name type="scientific">Marchantia polymorpha</name>
    <name type="common">Common liverwort</name>
    <name type="synonym">Marchantia aquatica</name>
    <dbReference type="NCBI Taxonomy" id="3197"/>
    <lineage>
        <taxon>Eukaryota</taxon>
        <taxon>Viridiplantae</taxon>
        <taxon>Streptophyta</taxon>
        <taxon>Embryophyta</taxon>
        <taxon>Marchantiophyta</taxon>
        <taxon>Marchantiopsida</taxon>
        <taxon>Marchantiidae</taxon>
        <taxon>Marchantiales</taxon>
        <taxon>Marchantiaceae</taxon>
        <taxon>Marchantia</taxon>
    </lineage>
</organism>
<name>A0A2R6WXB3_MARPO</name>
<dbReference type="Proteomes" id="UP000244005">
    <property type="component" value="Unassembled WGS sequence"/>
</dbReference>
<dbReference type="AlphaFoldDB" id="A0A2R6WXB3"/>
<keyword evidence="2" id="KW-1185">Reference proteome</keyword>
<reference evidence="2" key="1">
    <citation type="journal article" date="2017" name="Cell">
        <title>Insights into land plant evolution garnered from the Marchantia polymorpha genome.</title>
        <authorList>
            <person name="Bowman J.L."/>
            <person name="Kohchi T."/>
            <person name="Yamato K.T."/>
            <person name="Jenkins J."/>
            <person name="Shu S."/>
            <person name="Ishizaki K."/>
            <person name="Yamaoka S."/>
            <person name="Nishihama R."/>
            <person name="Nakamura Y."/>
            <person name="Berger F."/>
            <person name="Adam C."/>
            <person name="Aki S.S."/>
            <person name="Althoff F."/>
            <person name="Araki T."/>
            <person name="Arteaga-Vazquez M.A."/>
            <person name="Balasubrmanian S."/>
            <person name="Barry K."/>
            <person name="Bauer D."/>
            <person name="Boehm C.R."/>
            <person name="Briginshaw L."/>
            <person name="Caballero-Perez J."/>
            <person name="Catarino B."/>
            <person name="Chen F."/>
            <person name="Chiyoda S."/>
            <person name="Chovatia M."/>
            <person name="Davies K.M."/>
            <person name="Delmans M."/>
            <person name="Demura T."/>
            <person name="Dierschke T."/>
            <person name="Dolan L."/>
            <person name="Dorantes-Acosta A.E."/>
            <person name="Eklund D.M."/>
            <person name="Florent S.N."/>
            <person name="Flores-Sandoval E."/>
            <person name="Fujiyama A."/>
            <person name="Fukuzawa H."/>
            <person name="Galik B."/>
            <person name="Grimanelli D."/>
            <person name="Grimwood J."/>
            <person name="Grossniklaus U."/>
            <person name="Hamada T."/>
            <person name="Haseloff J."/>
            <person name="Hetherington A.J."/>
            <person name="Higo A."/>
            <person name="Hirakawa Y."/>
            <person name="Hundley H.N."/>
            <person name="Ikeda Y."/>
            <person name="Inoue K."/>
            <person name="Inoue S.I."/>
            <person name="Ishida S."/>
            <person name="Jia Q."/>
            <person name="Kakita M."/>
            <person name="Kanazawa T."/>
            <person name="Kawai Y."/>
            <person name="Kawashima T."/>
            <person name="Kennedy M."/>
            <person name="Kinose K."/>
            <person name="Kinoshita T."/>
            <person name="Kohara Y."/>
            <person name="Koide E."/>
            <person name="Komatsu K."/>
            <person name="Kopischke S."/>
            <person name="Kubo M."/>
            <person name="Kyozuka J."/>
            <person name="Lagercrantz U."/>
            <person name="Lin S.S."/>
            <person name="Lindquist E."/>
            <person name="Lipzen A.M."/>
            <person name="Lu C.W."/>
            <person name="De Luna E."/>
            <person name="Martienssen R.A."/>
            <person name="Minamino N."/>
            <person name="Mizutani M."/>
            <person name="Mizutani M."/>
            <person name="Mochizuki N."/>
            <person name="Monte I."/>
            <person name="Mosher R."/>
            <person name="Nagasaki H."/>
            <person name="Nakagami H."/>
            <person name="Naramoto S."/>
            <person name="Nishitani K."/>
            <person name="Ohtani M."/>
            <person name="Okamoto T."/>
            <person name="Okumura M."/>
            <person name="Phillips J."/>
            <person name="Pollak B."/>
            <person name="Reinders A."/>
            <person name="Rovekamp M."/>
            <person name="Sano R."/>
            <person name="Sawa S."/>
            <person name="Schmid M.W."/>
            <person name="Shirakawa M."/>
            <person name="Solano R."/>
            <person name="Spunde A."/>
            <person name="Suetsugu N."/>
            <person name="Sugano S."/>
            <person name="Sugiyama A."/>
            <person name="Sun R."/>
            <person name="Suzuki Y."/>
            <person name="Takenaka M."/>
            <person name="Takezawa D."/>
            <person name="Tomogane H."/>
            <person name="Tsuzuki M."/>
            <person name="Ueda T."/>
            <person name="Umeda M."/>
            <person name="Ward J.M."/>
            <person name="Watanabe Y."/>
            <person name="Yazaki K."/>
            <person name="Yokoyama R."/>
            <person name="Yoshitake Y."/>
            <person name="Yotsui I."/>
            <person name="Zachgo S."/>
            <person name="Schmutz J."/>
        </authorList>
    </citation>
    <scope>NUCLEOTIDE SEQUENCE [LARGE SCALE GENOMIC DNA]</scope>
    <source>
        <strain evidence="2">Tak-1</strain>
    </source>
</reference>